<keyword evidence="2" id="KW-1185">Reference proteome</keyword>
<dbReference type="AlphaFoldDB" id="A0A0C9YM40"/>
<name>A0A0C9YM40_9AGAM</name>
<sequence>MEEKDGRANSAGEFYSLAVEGVELTRKIGWTLLPASFNTHGRSLLTGFDNVRVTNPSLEDALVGEK</sequence>
<evidence type="ECO:0000313" key="1">
    <source>
        <dbReference type="EMBL" id="KIK26020.1"/>
    </source>
</evidence>
<proteinExistence type="predicted"/>
<dbReference type="HOGENOM" id="CLU_2832131_0_0_1"/>
<reference evidence="1 2" key="1">
    <citation type="submission" date="2014-04" db="EMBL/GenBank/DDBJ databases">
        <authorList>
            <consortium name="DOE Joint Genome Institute"/>
            <person name="Kuo A."/>
            <person name="Kohler A."/>
            <person name="Costa M.D."/>
            <person name="Nagy L.G."/>
            <person name="Floudas D."/>
            <person name="Copeland A."/>
            <person name="Barry K.W."/>
            <person name="Cichocki N."/>
            <person name="Veneault-Fourrey C."/>
            <person name="LaButti K."/>
            <person name="Lindquist E.A."/>
            <person name="Lipzen A."/>
            <person name="Lundell T."/>
            <person name="Morin E."/>
            <person name="Murat C."/>
            <person name="Sun H."/>
            <person name="Tunlid A."/>
            <person name="Henrissat B."/>
            <person name="Grigoriev I.V."/>
            <person name="Hibbett D.S."/>
            <person name="Martin F."/>
            <person name="Nordberg H.P."/>
            <person name="Cantor M.N."/>
            <person name="Hua S.X."/>
        </authorList>
    </citation>
    <scope>NUCLEOTIDE SEQUENCE [LARGE SCALE GENOMIC DNA]</scope>
    <source>
        <strain evidence="1 2">441</strain>
    </source>
</reference>
<protein>
    <submittedName>
        <fullName evidence="1">Uncharacterized protein</fullName>
    </submittedName>
</protein>
<accession>A0A0C9YM40</accession>
<evidence type="ECO:0000313" key="2">
    <source>
        <dbReference type="Proteomes" id="UP000054018"/>
    </source>
</evidence>
<dbReference type="Proteomes" id="UP000054018">
    <property type="component" value="Unassembled WGS sequence"/>
</dbReference>
<reference evidence="2" key="2">
    <citation type="submission" date="2015-01" db="EMBL/GenBank/DDBJ databases">
        <title>Evolutionary Origins and Diversification of the Mycorrhizal Mutualists.</title>
        <authorList>
            <consortium name="DOE Joint Genome Institute"/>
            <consortium name="Mycorrhizal Genomics Consortium"/>
            <person name="Kohler A."/>
            <person name="Kuo A."/>
            <person name="Nagy L.G."/>
            <person name="Floudas D."/>
            <person name="Copeland A."/>
            <person name="Barry K.W."/>
            <person name="Cichocki N."/>
            <person name="Veneault-Fourrey C."/>
            <person name="LaButti K."/>
            <person name="Lindquist E.A."/>
            <person name="Lipzen A."/>
            <person name="Lundell T."/>
            <person name="Morin E."/>
            <person name="Murat C."/>
            <person name="Riley R."/>
            <person name="Ohm R."/>
            <person name="Sun H."/>
            <person name="Tunlid A."/>
            <person name="Henrissat B."/>
            <person name="Grigoriev I.V."/>
            <person name="Hibbett D.S."/>
            <person name="Martin F."/>
        </authorList>
    </citation>
    <scope>NUCLEOTIDE SEQUENCE [LARGE SCALE GENOMIC DNA]</scope>
    <source>
        <strain evidence="2">441</strain>
    </source>
</reference>
<gene>
    <name evidence="1" type="ORF">PISMIDRAFT_676561</name>
</gene>
<organism evidence="1 2">
    <name type="scientific">Pisolithus microcarpus 441</name>
    <dbReference type="NCBI Taxonomy" id="765257"/>
    <lineage>
        <taxon>Eukaryota</taxon>
        <taxon>Fungi</taxon>
        <taxon>Dikarya</taxon>
        <taxon>Basidiomycota</taxon>
        <taxon>Agaricomycotina</taxon>
        <taxon>Agaricomycetes</taxon>
        <taxon>Agaricomycetidae</taxon>
        <taxon>Boletales</taxon>
        <taxon>Sclerodermatineae</taxon>
        <taxon>Pisolithaceae</taxon>
        <taxon>Pisolithus</taxon>
    </lineage>
</organism>
<dbReference type="EMBL" id="KN833704">
    <property type="protein sequence ID" value="KIK26020.1"/>
    <property type="molecule type" value="Genomic_DNA"/>
</dbReference>